<dbReference type="InterPro" id="IPR032710">
    <property type="entry name" value="NTF2-like_dom_sf"/>
</dbReference>
<evidence type="ECO:0000313" key="2">
    <source>
        <dbReference type="EMBL" id="MDA0166679.1"/>
    </source>
</evidence>
<sequence length="116" mass="12838">MTTAQTPEDITRLFVERVNAGDAEGLADLYEPDAIIAFPPGQITRGRDAIVALYEGMLAQQPHFEYEEPLTTLISGDLALTATEPQDDAGARAQVVRRQPDGRWLRVLDRPDFTRG</sequence>
<protein>
    <submittedName>
        <fullName evidence="2">SgcJ/EcaC family oxidoreductase</fullName>
    </submittedName>
</protein>
<name>A0A9X3S5C2_9ACTN</name>
<accession>A0A9X3S5C2</accession>
<reference evidence="2" key="1">
    <citation type="submission" date="2022-10" db="EMBL/GenBank/DDBJ databases">
        <title>The WGS of Solirubrobacter ginsenosidimutans DSM 21036.</title>
        <authorList>
            <person name="Jiang Z."/>
        </authorList>
    </citation>
    <scope>NUCLEOTIDE SEQUENCE</scope>
    <source>
        <strain evidence="2">DSM 21036</strain>
    </source>
</reference>
<dbReference type="InterPro" id="IPR037401">
    <property type="entry name" value="SnoaL-like"/>
</dbReference>
<keyword evidence="3" id="KW-1185">Reference proteome</keyword>
<dbReference type="InterPro" id="IPR011944">
    <property type="entry name" value="Steroid_delta5-4_isomerase"/>
</dbReference>
<evidence type="ECO:0000313" key="3">
    <source>
        <dbReference type="Proteomes" id="UP001149140"/>
    </source>
</evidence>
<dbReference type="Proteomes" id="UP001149140">
    <property type="component" value="Unassembled WGS sequence"/>
</dbReference>
<feature type="domain" description="SnoaL-like" evidence="1">
    <location>
        <begin position="13"/>
        <end position="86"/>
    </location>
</feature>
<dbReference type="SUPFAM" id="SSF54427">
    <property type="entry name" value="NTF2-like"/>
    <property type="match status" value="1"/>
</dbReference>
<dbReference type="EMBL" id="JAPDOD010000072">
    <property type="protein sequence ID" value="MDA0166679.1"/>
    <property type="molecule type" value="Genomic_DNA"/>
</dbReference>
<dbReference type="NCBIfam" id="TIGR02246">
    <property type="entry name" value="SgcJ/EcaC family oxidoreductase"/>
    <property type="match status" value="1"/>
</dbReference>
<dbReference type="Pfam" id="PF12680">
    <property type="entry name" value="SnoaL_2"/>
    <property type="match status" value="1"/>
</dbReference>
<dbReference type="Gene3D" id="3.10.450.50">
    <property type="match status" value="1"/>
</dbReference>
<comment type="caution">
    <text evidence="2">The sequence shown here is derived from an EMBL/GenBank/DDBJ whole genome shotgun (WGS) entry which is preliminary data.</text>
</comment>
<organism evidence="2 3">
    <name type="scientific">Solirubrobacter ginsenosidimutans</name>
    <dbReference type="NCBI Taxonomy" id="490573"/>
    <lineage>
        <taxon>Bacteria</taxon>
        <taxon>Bacillati</taxon>
        <taxon>Actinomycetota</taxon>
        <taxon>Thermoleophilia</taxon>
        <taxon>Solirubrobacterales</taxon>
        <taxon>Solirubrobacteraceae</taxon>
        <taxon>Solirubrobacter</taxon>
    </lineage>
</organism>
<dbReference type="AlphaFoldDB" id="A0A9X3S5C2"/>
<proteinExistence type="predicted"/>
<evidence type="ECO:0000259" key="1">
    <source>
        <dbReference type="Pfam" id="PF12680"/>
    </source>
</evidence>
<gene>
    <name evidence="2" type="ORF">OM076_40835</name>
</gene>